<comment type="similarity">
    <text evidence="1 6">Belongs to the ferritin family.</text>
</comment>
<comment type="function">
    <text evidence="6">Stores iron in a soluble, non-toxic, readily available form. Important for iron homeostasis. Iron is taken up in the ferrous form and deposited as ferric hydroxides after oxidation.</text>
</comment>
<evidence type="ECO:0000313" key="9">
    <source>
        <dbReference type="Proteomes" id="UP001162156"/>
    </source>
</evidence>
<keyword evidence="2 6" id="KW-0409">Iron storage</keyword>
<evidence type="ECO:0000256" key="5">
    <source>
        <dbReference type="PIRSR" id="PIRSR601519-1"/>
    </source>
</evidence>
<dbReference type="Pfam" id="PF00210">
    <property type="entry name" value="Ferritin"/>
    <property type="match status" value="1"/>
</dbReference>
<keyword evidence="3 5" id="KW-0479">Metal-binding</keyword>
<evidence type="ECO:0000259" key="7">
    <source>
        <dbReference type="PROSITE" id="PS50905"/>
    </source>
</evidence>
<dbReference type="EMBL" id="JANEYF010000559">
    <property type="protein sequence ID" value="KAJ8969280.1"/>
    <property type="molecule type" value="Genomic_DNA"/>
</dbReference>
<dbReference type="CDD" id="cd01056">
    <property type="entry name" value="Euk_Ferritin"/>
    <property type="match status" value="1"/>
</dbReference>
<dbReference type="GO" id="GO:0004322">
    <property type="term" value="F:ferroxidase activity"/>
    <property type="evidence" value="ECO:0007669"/>
    <property type="project" value="UniProtKB-EC"/>
</dbReference>
<reference evidence="8" key="1">
    <citation type="journal article" date="2023" name="Insect Mol. Biol.">
        <title>Genome sequencing provides insights into the evolution of gene families encoding plant cell wall-degrading enzymes in longhorned beetles.</title>
        <authorList>
            <person name="Shin N.R."/>
            <person name="Okamura Y."/>
            <person name="Kirsch R."/>
            <person name="Pauchet Y."/>
        </authorList>
    </citation>
    <scope>NUCLEOTIDE SEQUENCE</scope>
    <source>
        <strain evidence="8">RBIC_L_NR</strain>
    </source>
</reference>
<evidence type="ECO:0000256" key="1">
    <source>
        <dbReference type="ARBA" id="ARBA00007513"/>
    </source>
</evidence>
<dbReference type="Proteomes" id="UP001162156">
    <property type="component" value="Unassembled WGS sequence"/>
</dbReference>
<dbReference type="InterPro" id="IPR012347">
    <property type="entry name" value="Ferritin-like"/>
</dbReference>
<keyword evidence="6" id="KW-0560">Oxidoreductase</keyword>
<dbReference type="InterPro" id="IPR008331">
    <property type="entry name" value="Ferritin_DPS_dom"/>
</dbReference>
<feature type="binding site" evidence="5">
    <location>
        <position position="117"/>
    </location>
    <ligand>
        <name>Fe cation</name>
        <dbReference type="ChEBI" id="CHEBI:24875"/>
        <label>1</label>
    </ligand>
</feature>
<comment type="catalytic activity">
    <reaction evidence="6">
        <text>4 Fe(2+) + O2 + 4 H(+) = 4 Fe(3+) + 2 H2O</text>
        <dbReference type="Rhea" id="RHEA:11148"/>
        <dbReference type="ChEBI" id="CHEBI:15377"/>
        <dbReference type="ChEBI" id="CHEBI:15378"/>
        <dbReference type="ChEBI" id="CHEBI:15379"/>
        <dbReference type="ChEBI" id="CHEBI:29033"/>
        <dbReference type="ChEBI" id="CHEBI:29034"/>
        <dbReference type="EC" id="1.16.3.1"/>
    </reaction>
</comment>
<dbReference type="GO" id="GO:0006826">
    <property type="term" value="P:iron ion transport"/>
    <property type="evidence" value="ECO:0007669"/>
    <property type="project" value="InterPro"/>
</dbReference>
<dbReference type="PANTHER" id="PTHR11431:SF75">
    <property type="entry name" value="FERRITIN"/>
    <property type="match status" value="1"/>
</dbReference>
<sequence>MALSTVSRTFKFLLNQKLSKMCKYTYNLPVQSSSLKRITKRLFPRNNTNSNHLKKLFQSFHTNIPMKNVNSYEYLINQATFHTRYSTESASDEKCPLGRHQFHKETEQAINEQISAEYNAAFAYLSMACYFGTTEIALPGCQGFFMNMYEEELGHAMVFINYQLLRGARVVLCPISMPESQDWKSIIKAFTVSLNMEKLIKENRSICEMARLLTRANMVKDPVGEYLFDKLLYNSFVKKSKGNLMYNKKLEDSTEDEVYK</sequence>
<accession>A0AAV8ZTS6</accession>
<dbReference type="PANTHER" id="PTHR11431">
    <property type="entry name" value="FERRITIN"/>
    <property type="match status" value="1"/>
</dbReference>
<dbReference type="InterPro" id="IPR009078">
    <property type="entry name" value="Ferritin-like_SF"/>
</dbReference>
<dbReference type="AlphaFoldDB" id="A0AAV8ZTS6"/>
<evidence type="ECO:0000256" key="2">
    <source>
        <dbReference type="ARBA" id="ARBA00022434"/>
    </source>
</evidence>
<dbReference type="EC" id="1.16.3.1" evidence="6"/>
<dbReference type="GO" id="GO:0008199">
    <property type="term" value="F:ferric iron binding"/>
    <property type="evidence" value="ECO:0007669"/>
    <property type="project" value="InterPro"/>
</dbReference>
<dbReference type="SUPFAM" id="SSF47240">
    <property type="entry name" value="Ferritin-like"/>
    <property type="match status" value="1"/>
</dbReference>
<name>A0AAV8ZTS6_9CUCU</name>
<gene>
    <name evidence="8" type="ORF">NQ314_001818</name>
</gene>
<dbReference type="PROSITE" id="PS50905">
    <property type="entry name" value="FERRITIN_LIKE"/>
    <property type="match status" value="1"/>
</dbReference>
<evidence type="ECO:0000256" key="6">
    <source>
        <dbReference type="RuleBase" id="RU361145"/>
    </source>
</evidence>
<evidence type="ECO:0000313" key="8">
    <source>
        <dbReference type="EMBL" id="KAJ8969280.1"/>
    </source>
</evidence>
<proteinExistence type="inferred from homology"/>
<dbReference type="GO" id="GO:0006879">
    <property type="term" value="P:intracellular iron ion homeostasis"/>
    <property type="evidence" value="ECO:0007669"/>
    <property type="project" value="UniProtKB-KW"/>
</dbReference>
<keyword evidence="9" id="KW-1185">Reference proteome</keyword>
<dbReference type="GO" id="GO:0005737">
    <property type="term" value="C:cytoplasm"/>
    <property type="evidence" value="ECO:0007669"/>
    <property type="project" value="TreeGrafter"/>
</dbReference>
<feature type="binding site" evidence="5">
    <location>
        <position position="155"/>
    </location>
    <ligand>
        <name>Fe cation</name>
        <dbReference type="ChEBI" id="CHEBI:24875"/>
        <label>1</label>
    </ligand>
</feature>
<dbReference type="GO" id="GO:0008198">
    <property type="term" value="F:ferrous iron binding"/>
    <property type="evidence" value="ECO:0007669"/>
    <property type="project" value="TreeGrafter"/>
</dbReference>
<evidence type="ECO:0000256" key="4">
    <source>
        <dbReference type="ARBA" id="ARBA00023004"/>
    </source>
</evidence>
<evidence type="ECO:0000256" key="3">
    <source>
        <dbReference type="ARBA" id="ARBA00022723"/>
    </source>
</evidence>
<dbReference type="InterPro" id="IPR001519">
    <property type="entry name" value="Ferritin"/>
</dbReference>
<feature type="domain" description="Ferritin-like diiron" evidence="7">
    <location>
        <begin position="100"/>
        <end position="258"/>
    </location>
</feature>
<protein>
    <recommendedName>
        <fullName evidence="6">Ferritin</fullName>
        <ecNumber evidence="6">1.16.3.1</ecNumber>
    </recommendedName>
</protein>
<keyword evidence="4 5" id="KW-0408">Iron</keyword>
<comment type="caution">
    <text evidence="8">The sequence shown here is derived from an EMBL/GenBank/DDBJ whole genome shotgun (WGS) entry which is preliminary data.</text>
</comment>
<feature type="binding site" evidence="5">
    <location>
        <position position="152"/>
    </location>
    <ligand>
        <name>Fe cation</name>
        <dbReference type="ChEBI" id="CHEBI:24875"/>
        <label>1</label>
    </ligand>
</feature>
<dbReference type="InterPro" id="IPR009040">
    <property type="entry name" value="Ferritin-like_diiron"/>
</dbReference>
<feature type="binding site" evidence="5">
    <location>
        <position position="197"/>
    </location>
    <ligand>
        <name>Fe cation</name>
        <dbReference type="ChEBI" id="CHEBI:24875"/>
        <label>1</label>
    </ligand>
</feature>
<organism evidence="8 9">
    <name type="scientific">Rhamnusium bicolor</name>
    <dbReference type="NCBI Taxonomy" id="1586634"/>
    <lineage>
        <taxon>Eukaryota</taxon>
        <taxon>Metazoa</taxon>
        <taxon>Ecdysozoa</taxon>
        <taxon>Arthropoda</taxon>
        <taxon>Hexapoda</taxon>
        <taxon>Insecta</taxon>
        <taxon>Pterygota</taxon>
        <taxon>Neoptera</taxon>
        <taxon>Endopterygota</taxon>
        <taxon>Coleoptera</taxon>
        <taxon>Polyphaga</taxon>
        <taxon>Cucujiformia</taxon>
        <taxon>Chrysomeloidea</taxon>
        <taxon>Cerambycidae</taxon>
        <taxon>Lepturinae</taxon>
        <taxon>Rhagiini</taxon>
        <taxon>Rhamnusium</taxon>
    </lineage>
</organism>
<dbReference type="Gene3D" id="1.20.1260.10">
    <property type="match status" value="1"/>
</dbReference>